<dbReference type="InterPro" id="IPR036962">
    <property type="entry name" value="Glyco_hydro_3_N_sf"/>
</dbReference>
<dbReference type="Pfam" id="PF14310">
    <property type="entry name" value="Fn3-like"/>
    <property type="match status" value="1"/>
</dbReference>
<keyword evidence="8" id="KW-1185">Reference proteome</keyword>
<sequence length="809" mass="90280">MDTDFNEYEQEHIQNLDQYLSECMVLLRKNGDFPLNSNEKQVYLFGNGIRNTIKGGTGSGEVNSHSFIIIEEAFIKGVEILSKEYLDSYNKVYEKAKKDFKKKLQHESFFHPIQGIIKSMGAVMPEPEYNIPYNKEGDIAIYVLSRISGEGSDRQFVKGDVLLTETEKNTITTLANGYKKFMLVLNTGGPVDLSGLEEVKNILLLSQLGVNTSKALVDVIYGKKYPSGKLATTWTKQEDYQTPGDFGNSNDTNYNEGIYVGYRYFDSADIDVMFPFGFGLGYTDFNYDLTSVELNGDIITINTKVKNIGNYQGKEVLEVYLSKPHTTLDEPYQILVAFAKTKQLDAGEEDNLSLRFKLSDFASYDQNEEAYILDEGAYIVRLGNSSRNTKPCAEIQVQEKIIVRKVQNKLGNSGFIDSTFESKKKDEDLSNVSKFTLDKNCIKKEDISYNKSFNISEEVKSLTTEDKVKLVVGAFNPKGGMTGFLGGTPMAVAGAAGETAKVADLKPIVMADGPAGLRLAKDYYVNKDGGAHSTEGGLPVSLVENFPGIIRFALKMISPKPDKNAPISHQYTTAIPIGTALAQSWNRDLAECCGDIVGDEMERFGVHLWLAPALNIHRNILCGRNFEYFSEDPLISGIMAAAITKGVQKHKHTYTTLKHFSANNQEHNRYFNSSNVSERALREIYLKSFEIAIRETKPKALMTSYNLINGIHTNESHELVSDILRNEFGYDGIVMTDWIVAMGMTAEKNNKYQGPSASKVIKATGDIFMPGCYDDYKDILKALENGTLTMEELETSATRIYELAKEIKT</sequence>
<evidence type="ECO:0000256" key="5">
    <source>
        <dbReference type="ARBA" id="ARBA00023295"/>
    </source>
</evidence>
<evidence type="ECO:0000256" key="2">
    <source>
        <dbReference type="ARBA" id="ARBA00005336"/>
    </source>
</evidence>
<gene>
    <name evidence="7" type="ORF">BCR36DRAFT_582722</name>
</gene>
<reference evidence="7 8" key="2">
    <citation type="submission" date="2016-08" db="EMBL/GenBank/DDBJ databases">
        <title>Pervasive Adenine N6-methylation of Active Genes in Fungi.</title>
        <authorList>
            <consortium name="DOE Joint Genome Institute"/>
            <person name="Mondo S.J."/>
            <person name="Dannebaum R.O."/>
            <person name="Kuo R.C."/>
            <person name="Labutti K."/>
            <person name="Haridas S."/>
            <person name="Kuo A."/>
            <person name="Salamov A."/>
            <person name="Ahrendt S.R."/>
            <person name="Lipzen A."/>
            <person name="Sullivan W."/>
            <person name="Andreopoulos W.B."/>
            <person name="Clum A."/>
            <person name="Lindquist E."/>
            <person name="Daum C."/>
            <person name="Ramamoorthy G.K."/>
            <person name="Gryganskyi A."/>
            <person name="Culley D."/>
            <person name="Magnuson J.K."/>
            <person name="James T.Y."/>
            <person name="O'Malley M.A."/>
            <person name="Stajich J.E."/>
            <person name="Spatafora J.W."/>
            <person name="Visel A."/>
            <person name="Grigoriev I.V."/>
        </authorList>
    </citation>
    <scope>NUCLEOTIDE SEQUENCE [LARGE SCALE GENOMIC DNA]</scope>
    <source>
        <strain evidence="8">finn</strain>
    </source>
</reference>
<protein>
    <recommendedName>
        <fullName evidence="3">beta-glucosidase</fullName>
        <ecNumber evidence="3">3.2.1.21</ecNumber>
    </recommendedName>
</protein>
<evidence type="ECO:0000256" key="1">
    <source>
        <dbReference type="ARBA" id="ARBA00000448"/>
    </source>
</evidence>
<dbReference type="PANTHER" id="PTHR42715:SF10">
    <property type="entry name" value="BETA-GLUCOSIDASE"/>
    <property type="match status" value="1"/>
</dbReference>
<dbReference type="OrthoDB" id="47059at2759"/>
<dbReference type="InterPro" id="IPR050288">
    <property type="entry name" value="Cellulose_deg_GH3"/>
</dbReference>
<organism evidence="7 8">
    <name type="scientific">Piromyces finnis</name>
    <dbReference type="NCBI Taxonomy" id="1754191"/>
    <lineage>
        <taxon>Eukaryota</taxon>
        <taxon>Fungi</taxon>
        <taxon>Fungi incertae sedis</taxon>
        <taxon>Chytridiomycota</taxon>
        <taxon>Chytridiomycota incertae sedis</taxon>
        <taxon>Neocallimastigomycetes</taxon>
        <taxon>Neocallimastigales</taxon>
        <taxon>Neocallimastigaceae</taxon>
        <taxon>Piromyces</taxon>
    </lineage>
</organism>
<keyword evidence="4" id="KW-0378">Hydrolase</keyword>
<dbReference type="GO" id="GO:0008422">
    <property type="term" value="F:beta-glucosidase activity"/>
    <property type="evidence" value="ECO:0007669"/>
    <property type="project" value="UniProtKB-EC"/>
</dbReference>
<evidence type="ECO:0000313" key="8">
    <source>
        <dbReference type="Proteomes" id="UP000193719"/>
    </source>
</evidence>
<dbReference type="STRING" id="1754191.A0A1Y1VC31"/>
<dbReference type="AlphaFoldDB" id="A0A1Y1VC31"/>
<dbReference type="Gene3D" id="2.60.40.10">
    <property type="entry name" value="Immunoglobulins"/>
    <property type="match status" value="1"/>
</dbReference>
<dbReference type="InterPro" id="IPR001764">
    <property type="entry name" value="Glyco_hydro_3_N"/>
</dbReference>
<dbReference type="SUPFAM" id="SSF52279">
    <property type="entry name" value="Beta-D-glucan exohydrolase, C-terminal domain"/>
    <property type="match status" value="1"/>
</dbReference>
<dbReference type="InterPro" id="IPR026891">
    <property type="entry name" value="Fn3-like"/>
</dbReference>
<evidence type="ECO:0000256" key="4">
    <source>
        <dbReference type="ARBA" id="ARBA00022801"/>
    </source>
</evidence>
<comment type="catalytic activity">
    <reaction evidence="1">
        <text>Hydrolysis of terminal, non-reducing beta-D-glucosyl residues with release of beta-D-glucose.</text>
        <dbReference type="EC" id="3.2.1.21"/>
    </reaction>
</comment>
<dbReference type="Gene3D" id="3.40.50.1700">
    <property type="entry name" value="Glycoside hydrolase family 3 C-terminal domain"/>
    <property type="match status" value="1"/>
</dbReference>
<dbReference type="PANTHER" id="PTHR42715">
    <property type="entry name" value="BETA-GLUCOSIDASE"/>
    <property type="match status" value="1"/>
</dbReference>
<dbReference type="EC" id="3.2.1.21" evidence="3"/>
<accession>A0A1Y1VC31</accession>
<dbReference type="InterPro" id="IPR013783">
    <property type="entry name" value="Ig-like_fold"/>
</dbReference>
<dbReference type="GO" id="GO:0005975">
    <property type="term" value="P:carbohydrate metabolic process"/>
    <property type="evidence" value="ECO:0007669"/>
    <property type="project" value="InterPro"/>
</dbReference>
<keyword evidence="5 7" id="KW-0326">Glycosidase</keyword>
<dbReference type="Gene3D" id="3.20.20.300">
    <property type="entry name" value="Glycoside hydrolase, family 3, N-terminal domain"/>
    <property type="match status" value="1"/>
</dbReference>
<proteinExistence type="inferred from homology"/>
<dbReference type="Pfam" id="PF01915">
    <property type="entry name" value="Glyco_hydro_3_C"/>
    <property type="match status" value="1"/>
</dbReference>
<dbReference type="InterPro" id="IPR036881">
    <property type="entry name" value="Glyco_hydro_3_C_sf"/>
</dbReference>
<evidence type="ECO:0000259" key="6">
    <source>
        <dbReference type="SMART" id="SM01217"/>
    </source>
</evidence>
<dbReference type="SMART" id="SM01217">
    <property type="entry name" value="Fn3_like"/>
    <property type="match status" value="1"/>
</dbReference>
<reference evidence="7 8" key="1">
    <citation type="submission" date="2016-08" db="EMBL/GenBank/DDBJ databases">
        <title>Genomes of anaerobic fungi encode conserved fungal cellulosomes for biomass hydrolysis.</title>
        <authorList>
            <consortium name="DOE Joint Genome Institute"/>
            <person name="Haitjema C.H."/>
            <person name="Gilmore S.P."/>
            <person name="Henske J.K."/>
            <person name="Solomon K.V."/>
            <person name="De Groot R."/>
            <person name="Kuo A."/>
            <person name="Mondo S.J."/>
            <person name="Salamov A.A."/>
            <person name="Labutti K."/>
            <person name="Zhao Z."/>
            <person name="Chiniquy J."/>
            <person name="Barry K."/>
            <person name="Brewer H.M."/>
            <person name="Purvine S.O."/>
            <person name="Wright A.T."/>
            <person name="Boxma B."/>
            <person name="Van Alen T."/>
            <person name="Hackstein J.H."/>
            <person name="Baker S.E."/>
            <person name="Grigoriev I.V."/>
            <person name="O'Malley M.A."/>
        </authorList>
    </citation>
    <scope>NUCLEOTIDE SEQUENCE [LARGE SCALE GENOMIC DNA]</scope>
    <source>
        <strain evidence="8">finn</strain>
    </source>
</reference>
<comment type="similarity">
    <text evidence="2">Belongs to the glycosyl hydrolase 3 family.</text>
</comment>
<feature type="domain" description="Fibronectin type III-like" evidence="6">
    <location>
        <begin position="315"/>
        <end position="386"/>
    </location>
</feature>
<dbReference type="InterPro" id="IPR017853">
    <property type="entry name" value="GH"/>
</dbReference>
<evidence type="ECO:0000256" key="3">
    <source>
        <dbReference type="ARBA" id="ARBA00012744"/>
    </source>
</evidence>
<comment type="caution">
    <text evidence="7">The sequence shown here is derived from an EMBL/GenBank/DDBJ whole genome shotgun (WGS) entry which is preliminary data.</text>
</comment>
<evidence type="ECO:0000313" key="7">
    <source>
        <dbReference type="EMBL" id="ORX52221.1"/>
    </source>
</evidence>
<dbReference type="Pfam" id="PF00933">
    <property type="entry name" value="Glyco_hydro_3"/>
    <property type="match status" value="1"/>
</dbReference>
<dbReference type="EMBL" id="MCFH01000016">
    <property type="protein sequence ID" value="ORX52221.1"/>
    <property type="molecule type" value="Genomic_DNA"/>
</dbReference>
<dbReference type="Proteomes" id="UP000193719">
    <property type="component" value="Unassembled WGS sequence"/>
</dbReference>
<name>A0A1Y1VC31_9FUNG</name>
<dbReference type="SUPFAM" id="SSF51445">
    <property type="entry name" value="(Trans)glycosidases"/>
    <property type="match status" value="1"/>
</dbReference>
<dbReference type="InterPro" id="IPR002772">
    <property type="entry name" value="Glyco_hydro_3_C"/>
</dbReference>